<feature type="transmembrane region" description="Helical" evidence="6">
    <location>
        <begin position="133"/>
        <end position="154"/>
    </location>
</feature>
<comment type="caution">
    <text evidence="8">The sequence shown here is derived from an EMBL/GenBank/DDBJ whole genome shotgun (WGS) entry which is preliminary data.</text>
</comment>
<keyword evidence="9" id="KW-1185">Reference proteome</keyword>
<dbReference type="GO" id="GO:0016020">
    <property type="term" value="C:membrane"/>
    <property type="evidence" value="ECO:0007669"/>
    <property type="project" value="UniProtKB-SubCell"/>
</dbReference>
<dbReference type="Pfam" id="PF20684">
    <property type="entry name" value="Fung_rhodopsin"/>
    <property type="match status" value="1"/>
</dbReference>
<evidence type="ECO:0000256" key="2">
    <source>
        <dbReference type="ARBA" id="ARBA00022692"/>
    </source>
</evidence>
<feature type="transmembrane region" description="Helical" evidence="6">
    <location>
        <begin position="96"/>
        <end position="121"/>
    </location>
</feature>
<proteinExistence type="inferred from homology"/>
<name>A0A8H3EJK2_9LECA</name>
<dbReference type="InterPro" id="IPR052337">
    <property type="entry name" value="SAT4-like"/>
</dbReference>
<evidence type="ECO:0000256" key="4">
    <source>
        <dbReference type="ARBA" id="ARBA00023136"/>
    </source>
</evidence>
<dbReference type="PANTHER" id="PTHR33048">
    <property type="entry name" value="PTH11-LIKE INTEGRAL MEMBRANE PROTEIN (AFU_ORTHOLOGUE AFUA_5G11245)"/>
    <property type="match status" value="1"/>
</dbReference>
<evidence type="ECO:0000259" key="7">
    <source>
        <dbReference type="Pfam" id="PF20684"/>
    </source>
</evidence>
<dbReference type="InterPro" id="IPR049326">
    <property type="entry name" value="Rhodopsin_dom_fungi"/>
</dbReference>
<feature type="domain" description="Rhodopsin" evidence="7">
    <location>
        <begin position="38"/>
        <end position="278"/>
    </location>
</feature>
<keyword evidence="4 6" id="KW-0472">Membrane</keyword>
<organism evidence="8 9">
    <name type="scientific">Heterodermia speciosa</name>
    <dbReference type="NCBI Taxonomy" id="116794"/>
    <lineage>
        <taxon>Eukaryota</taxon>
        <taxon>Fungi</taxon>
        <taxon>Dikarya</taxon>
        <taxon>Ascomycota</taxon>
        <taxon>Pezizomycotina</taxon>
        <taxon>Lecanoromycetes</taxon>
        <taxon>OSLEUM clade</taxon>
        <taxon>Lecanoromycetidae</taxon>
        <taxon>Caliciales</taxon>
        <taxon>Physciaceae</taxon>
        <taxon>Heterodermia</taxon>
    </lineage>
</organism>
<gene>
    <name evidence="8" type="ORF">HETSPECPRED_007930</name>
</gene>
<keyword evidence="2 6" id="KW-0812">Transmembrane</keyword>
<accession>A0A8H3EJK2</accession>
<keyword evidence="3 6" id="KW-1133">Transmembrane helix</keyword>
<reference evidence="8" key="1">
    <citation type="submission" date="2021-03" db="EMBL/GenBank/DDBJ databases">
        <authorList>
            <person name="Tagirdzhanova G."/>
        </authorList>
    </citation>
    <scope>NUCLEOTIDE SEQUENCE</scope>
</reference>
<dbReference type="EMBL" id="CAJPDS010000006">
    <property type="protein sequence ID" value="CAF9907891.1"/>
    <property type="molecule type" value="Genomic_DNA"/>
</dbReference>
<evidence type="ECO:0000256" key="5">
    <source>
        <dbReference type="ARBA" id="ARBA00038359"/>
    </source>
</evidence>
<feature type="transmembrane region" description="Helical" evidence="6">
    <location>
        <begin position="20"/>
        <end position="41"/>
    </location>
</feature>
<evidence type="ECO:0000256" key="6">
    <source>
        <dbReference type="SAM" id="Phobius"/>
    </source>
</evidence>
<protein>
    <recommendedName>
        <fullName evidence="7">Rhodopsin domain-containing protein</fullName>
    </recommendedName>
</protein>
<feature type="transmembrane region" description="Helical" evidence="6">
    <location>
        <begin position="53"/>
        <end position="76"/>
    </location>
</feature>
<dbReference type="AlphaFoldDB" id="A0A8H3EJK2"/>
<feature type="transmembrane region" description="Helical" evidence="6">
    <location>
        <begin position="215"/>
        <end position="237"/>
    </location>
</feature>
<comment type="similarity">
    <text evidence="5">Belongs to the SAT4 family.</text>
</comment>
<evidence type="ECO:0000256" key="1">
    <source>
        <dbReference type="ARBA" id="ARBA00004141"/>
    </source>
</evidence>
<dbReference type="Proteomes" id="UP000664521">
    <property type="component" value="Unassembled WGS sequence"/>
</dbReference>
<evidence type="ECO:0000313" key="9">
    <source>
        <dbReference type="Proteomes" id="UP000664521"/>
    </source>
</evidence>
<evidence type="ECO:0000256" key="3">
    <source>
        <dbReference type="ARBA" id="ARBA00022989"/>
    </source>
</evidence>
<evidence type="ECO:0000313" key="8">
    <source>
        <dbReference type="EMBL" id="CAF9907891.1"/>
    </source>
</evidence>
<feature type="transmembrane region" description="Helical" evidence="6">
    <location>
        <begin position="183"/>
        <end position="203"/>
    </location>
</feature>
<sequence>MNTTLLPPPPGGPQDKGPALLAVALAFTISALLFVLPRVYVRTWMNNAFGWDDVMVIVAMVFAIIDAGFLVPSVLLGYGQHMYYLSDDNLIEALKWYYLVIPPLVISLGASKISICLLLLRILDRTRNKFKRYFPYGIIVISVAVAVPSAGYTLGQCQPLKKLWNPSTPGHCQDPSKYVKFGYANGVVNAVSDFALALFPISFIKDLHLRTDKKVILGVLMCCGVVCGMLAIARTVLIARLATFSDITYRSVDSTILALAEENVSIIVSCVPTLGPAVQLIHDKFKLWKSSQRPIKQVHGSSRDCQSSSPIPLHELRDLRKDIQYDYRAAAAPNTYKNRQDSYESLTSLVPGIRRTTEVEIQRSPV</sequence>
<dbReference type="PANTHER" id="PTHR33048:SF47">
    <property type="entry name" value="INTEGRAL MEMBRANE PROTEIN-RELATED"/>
    <property type="match status" value="1"/>
</dbReference>
<dbReference type="OrthoDB" id="5022096at2759"/>
<comment type="subcellular location">
    <subcellularLocation>
        <location evidence="1">Membrane</location>
        <topology evidence="1">Multi-pass membrane protein</topology>
    </subcellularLocation>
</comment>